<keyword evidence="5" id="KW-1185">Reference proteome</keyword>
<dbReference type="AlphaFoldDB" id="A0A941EU10"/>
<dbReference type="InterPro" id="IPR001932">
    <property type="entry name" value="PPM-type_phosphatase-like_dom"/>
</dbReference>
<dbReference type="InterPro" id="IPR052016">
    <property type="entry name" value="Bact_Sigma-Reg"/>
</dbReference>
<dbReference type="EMBL" id="JAGSOG010000255">
    <property type="protein sequence ID" value="MBR7838082.1"/>
    <property type="molecule type" value="Genomic_DNA"/>
</dbReference>
<evidence type="ECO:0000313" key="4">
    <source>
        <dbReference type="EMBL" id="MBR7838082.1"/>
    </source>
</evidence>
<organism evidence="4 5">
    <name type="scientific">Actinospica durhamensis</name>
    <dbReference type="NCBI Taxonomy" id="1508375"/>
    <lineage>
        <taxon>Bacteria</taxon>
        <taxon>Bacillati</taxon>
        <taxon>Actinomycetota</taxon>
        <taxon>Actinomycetes</taxon>
        <taxon>Catenulisporales</taxon>
        <taxon>Actinospicaceae</taxon>
        <taxon>Actinospica</taxon>
    </lineage>
</organism>
<comment type="caution">
    <text evidence="4">The sequence shown here is derived from an EMBL/GenBank/DDBJ whole genome shotgun (WGS) entry which is preliminary data.</text>
</comment>
<keyword evidence="2" id="KW-0812">Transmembrane</keyword>
<keyword evidence="2" id="KW-1133">Transmembrane helix</keyword>
<feature type="domain" description="PPM-type phosphatase" evidence="3">
    <location>
        <begin position="137"/>
        <end position="366"/>
    </location>
</feature>
<evidence type="ECO:0000256" key="1">
    <source>
        <dbReference type="ARBA" id="ARBA00022801"/>
    </source>
</evidence>
<dbReference type="Proteomes" id="UP000675781">
    <property type="component" value="Unassembled WGS sequence"/>
</dbReference>
<dbReference type="InterPro" id="IPR036457">
    <property type="entry name" value="PPM-type-like_dom_sf"/>
</dbReference>
<name>A0A941EU10_9ACTN</name>
<sequence>MTPVRRRHLTNPQLLVLLVTSTLLISGLGAAVDPQARLTSLLIFLPAIVAGIGKLGQTVFAAVWAFVTVFASVSIHPEPTIGDTAVLLALTAVFGAGAVYACRVRLDREAEIARLRFTATALQRQVLRPLPQVAEPVQVDGVYEPVTEDRLVGGDIYDVAETDFGTRVLIGDVQGKGLAALGTGLAVIGAFREAAQRELTLTGLVDAIEAATNRFNDDAVHGGEPERFVTALVLGFQSEAGSGEAGSGDVEVTVIDCGHLPAYALDGSGPRRLDFGESGVPLGLADLVAEPRRERRFPLPKGTTLVLYTDGLTEARNGDGVFYPLEDRLALFGGLTPRGLAQALHEDVREFAPRQQDDLAILVVRPVW</sequence>
<evidence type="ECO:0000313" key="5">
    <source>
        <dbReference type="Proteomes" id="UP000675781"/>
    </source>
</evidence>
<dbReference type="Gene3D" id="3.60.40.10">
    <property type="entry name" value="PPM-type phosphatase domain"/>
    <property type="match status" value="1"/>
</dbReference>
<dbReference type="GO" id="GO:0016791">
    <property type="term" value="F:phosphatase activity"/>
    <property type="evidence" value="ECO:0007669"/>
    <property type="project" value="TreeGrafter"/>
</dbReference>
<dbReference type="PANTHER" id="PTHR43156:SF2">
    <property type="entry name" value="STAGE II SPORULATION PROTEIN E"/>
    <property type="match status" value="1"/>
</dbReference>
<evidence type="ECO:0000256" key="2">
    <source>
        <dbReference type="SAM" id="Phobius"/>
    </source>
</evidence>
<feature type="transmembrane region" description="Helical" evidence="2">
    <location>
        <begin position="41"/>
        <end position="73"/>
    </location>
</feature>
<feature type="transmembrane region" description="Helical" evidence="2">
    <location>
        <begin position="85"/>
        <end position="106"/>
    </location>
</feature>
<evidence type="ECO:0000259" key="3">
    <source>
        <dbReference type="SMART" id="SM00331"/>
    </source>
</evidence>
<dbReference type="PANTHER" id="PTHR43156">
    <property type="entry name" value="STAGE II SPORULATION PROTEIN E-RELATED"/>
    <property type="match status" value="1"/>
</dbReference>
<dbReference type="SUPFAM" id="SSF81606">
    <property type="entry name" value="PP2C-like"/>
    <property type="match status" value="1"/>
</dbReference>
<proteinExistence type="predicted"/>
<dbReference type="Pfam" id="PF07228">
    <property type="entry name" value="SpoIIE"/>
    <property type="match status" value="1"/>
</dbReference>
<dbReference type="FunFam" id="3.60.40.10:FF:000058">
    <property type="entry name" value="Stage II sporulation protein E"/>
    <property type="match status" value="1"/>
</dbReference>
<keyword evidence="2" id="KW-0472">Membrane</keyword>
<dbReference type="RefSeq" id="WP_212532543.1">
    <property type="nucleotide sequence ID" value="NZ_JAGSOG010000255.1"/>
</dbReference>
<dbReference type="SMART" id="SM00331">
    <property type="entry name" value="PP2C_SIG"/>
    <property type="match status" value="1"/>
</dbReference>
<gene>
    <name evidence="4" type="ORF">KDL01_32715</name>
</gene>
<accession>A0A941EU10</accession>
<protein>
    <submittedName>
        <fullName evidence="4">Serine/threonine-protein phosphatase</fullName>
    </submittedName>
</protein>
<keyword evidence="1" id="KW-0378">Hydrolase</keyword>
<reference evidence="4" key="1">
    <citation type="submission" date="2021-04" db="EMBL/GenBank/DDBJ databases">
        <title>Genome based classification of Actinospica acidithermotolerans sp. nov., an actinobacterium isolated from an Indonesian hot spring.</title>
        <authorList>
            <person name="Kusuma A.B."/>
            <person name="Putra K.E."/>
            <person name="Nafisah S."/>
            <person name="Loh J."/>
            <person name="Nouioui I."/>
            <person name="Goodfellow M."/>
        </authorList>
    </citation>
    <scope>NUCLEOTIDE SEQUENCE</scope>
    <source>
        <strain evidence="4">CSCA 57</strain>
    </source>
</reference>